<name>A0AAD3SE73_NEPGR</name>
<evidence type="ECO:0000313" key="3">
    <source>
        <dbReference type="Proteomes" id="UP001279734"/>
    </source>
</evidence>
<dbReference type="PANTHER" id="PTHR35722">
    <property type="entry name" value="MAL D 1-ASSOCIATED PROTEIN"/>
    <property type="match status" value="1"/>
</dbReference>
<gene>
    <name evidence="2" type="ORF">Nepgr_011521</name>
</gene>
<organism evidence="2 3">
    <name type="scientific">Nepenthes gracilis</name>
    <name type="common">Slender pitcher plant</name>
    <dbReference type="NCBI Taxonomy" id="150966"/>
    <lineage>
        <taxon>Eukaryota</taxon>
        <taxon>Viridiplantae</taxon>
        <taxon>Streptophyta</taxon>
        <taxon>Embryophyta</taxon>
        <taxon>Tracheophyta</taxon>
        <taxon>Spermatophyta</taxon>
        <taxon>Magnoliopsida</taxon>
        <taxon>eudicotyledons</taxon>
        <taxon>Gunneridae</taxon>
        <taxon>Pentapetalae</taxon>
        <taxon>Caryophyllales</taxon>
        <taxon>Nepenthaceae</taxon>
        <taxon>Nepenthes</taxon>
    </lineage>
</organism>
<dbReference type="InterPro" id="IPR053346">
    <property type="entry name" value="Fra_a_1-associated"/>
</dbReference>
<dbReference type="PANTHER" id="PTHR35722:SF1">
    <property type="entry name" value="MAL D 1-ASSOCIATED PROTEIN"/>
    <property type="match status" value="1"/>
</dbReference>
<dbReference type="EMBL" id="BSYO01000009">
    <property type="protein sequence ID" value="GMH09680.1"/>
    <property type="molecule type" value="Genomic_DNA"/>
</dbReference>
<comment type="caution">
    <text evidence="2">The sequence shown here is derived from an EMBL/GenBank/DDBJ whole genome shotgun (WGS) entry which is preliminary data.</text>
</comment>
<evidence type="ECO:0008006" key="4">
    <source>
        <dbReference type="Google" id="ProtNLM"/>
    </source>
</evidence>
<accession>A0AAD3SE73</accession>
<feature type="region of interest" description="Disordered" evidence="1">
    <location>
        <begin position="12"/>
        <end position="32"/>
    </location>
</feature>
<dbReference type="AlphaFoldDB" id="A0AAD3SE73"/>
<feature type="region of interest" description="Disordered" evidence="1">
    <location>
        <begin position="149"/>
        <end position="193"/>
    </location>
</feature>
<evidence type="ECO:0000256" key="1">
    <source>
        <dbReference type="SAM" id="MobiDB-lite"/>
    </source>
</evidence>
<reference evidence="2" key="1">
    <citation type="submission" date="2023-05" db="EMBL/GenBank/DDBJ databases">
        <title>Nepenthes gracilis genome sequencing.</title>
        <authorList>
            <person name="Fukushima K."/>
        </authorList>
    </citation>
    <scope>NUCLEOTIDE SEQUENCE</scope>
    <source>
        <strain evidence="2">SING2019-196</strain>
    </source>
</reference>
<feature type="compositionally biased region" description="Polar residues" evidence="1">
    <location>
        <begin position="13"/>
        <end position="26"/>
    </location>
</feature>
<sequence length="193" mass="21174">MGWVWREDVEADGTNSFDITNPSRGSGSDDRCSTRRFITSKCTTEEVEPGKFVRKCQKTEQILRDCLGKPTEVVQSNKEYTEDDVTEEVMKGPTIPGSAPFEFPGLRSDIEAIERSLFGGINRFFEAAEDMRNGFFRLFDDHHVFGGDSSTSSLSSSGNRGVAIEGCPEKEAAPMPKSSASGDLDLSGLAREV</sequence>
<protein>
    <recommendedName>
        <fullName evidence="4">Mal d 1-associated protein</fullName>
    </recommendedName>
</protein>
<evidence type="ECO:0000313" key="2">
    <source>
        <dbReference type="EMBL" id="GMH09680.1"/>
    </source>
</evidence>
<proteinExistence type="predicted"/>
<keyword evidence="3" id="KW-1185">Reference proteome</keyword>
<feature type="compositionally biased region" description="Low complexity" evidence="1">
    <location>
        <begin position="178"/>
        <end position="193"/>
    </location>
</feature>
<dbReference type="Proteomes" id="UP001279734">
    <property type="component" value="Unassembled WGS sequence"/>
</dbReference>